<dbReference type="HOGENOM" id="CLU_2237753_0_0_1"/>
<keyword evidence="2" id="KW-1185">Reference proteome</keyword>
<protein>
    <submittedName>
        <fullName evidence="1">Uncharacterized protein</fullName>
    </submittedName>
</protein>
<dbReference type="AlphaFoldDB" id="V5EWS2"/>
<accession>V5EWS2</accession>
<proteinExistence type="predicted"/>
<dbReference type="GeneID" id="27420015"/>
<evidence type="ECO:0000313" key="2">
    <source>
        <dbReference type="Proteomes" id="UP000019377"/>
    </source>
</evidence>
<evidence type="ECO:0000313" key="1">
    <source>
        <dbReference type="EMBL" id="EST07843.1"/>
    </source>
</evidence>
<dbReference type="EMBL" id="KI545862">
    <property type="protein sequence ID" value="EST07843.1"/>
    <property type="molecule type" value="Genomic_DNA"/>
</dbReference>
<name>V5EWS2_KALBG</name>
<dbReference type="OrthoDB" id="6359816at2759"/>
<sequence>MAHYLYWWGDCLEPADAFEMYRIAHKYVINGLRSAALRHIAKWISKSSVLEDLRTREEITLFPEIKEVYSNFCKAAYPHIPNDSDELIKDVLGLDMAQIRSLRGF</sequence>
<gene>
    <name evidence="1" type="ORF">PSEUBRA_SCAF2g02946</name>
</gene>
<organism evidence="1 2">
    <name type="scientific">Kalmanozyma brasiliensis (strain GHG001)</name>
    <name type="common">Yeast</name>
    <name type="synonym">Pseudozyma brasiliensis</name>
    <dbReference type="NCBI Taxonomy" id="1365824"/>
    <lineage>
        <taxon>Eukaryota</taxon>
        <taxon>Fungi</taxon>
        <taxon>Dikarya</taxon>
        <taxon>Basidiomycota</taxon>
        <taxon>Ustilaginomycotina</taxon>
        <taxon>Ustilaginomycetes</taxon>
        <taxon>Ustilaginales</taxon>
        <taxon>Ustilaginaceae</taxon>
        <taxon>Kalmanozyma</taxon>
    </lineage>
</organism>
<reference evidence="2" key="1">
    <citation type="journal article" date="2013" name="Genome Announc.">
        <title>Draft genome sequence of Pseudozyma brasiliensis sp. nov. strain GHG001, a high producer of endo-1,4-xylanase isolated from an insect pest of sugarcane.</title>
        <authorList>
            <person name="Oliveira J.V.D.C."/>
            <person name="dos Santos R.A.C."/>
            <person name="Borges T.A."/>
            <person name="Riano-Pachon D.M."/>
            <person name="Goldman G.H."/>
        </authorList>
    </citation>
    <scope>NUCLEOTIDE SEQUENCE [LARGE SCALE GENOMIC DNA]</scope>
    <source>
        <strain evidence="2">GHG001</strain>
    </source>
</reference>
<dbReference type="Proteomes" id="UP000019377">
    <property type="component" value="Unassembled WGS sequence"/>
</dbReference>